<reference evidence="3" key="1">
    <citation type="journal article" date="2012" name="Proc. Natl. Acad. Sci. U.S.A.">
        <title>Genome sequence of the button mushroom Agaricus bisporus reveals mechanisms governing adaptation to a humic-rich ecological niche.</title>
        <authorList>
            <person name="Morin E."/>
            <person name="Kohler A."/>
            <person name="Baker A.R."/>
            <person name="Foulongne-Oriol M."/>
            <person name="Lombard V."/>
            <person name="Nagy L.G."/>
            <person name="Ohm R.A."/>
            <person name="Patyshakuliyeva A."/>
            <person name="Brun A."/>
            <person name="Aerts A.L."/>
            <person name="Bailey A.M."/>
            <person name="Billette C."/>
            <person name="Coutinho P.M."/>
            <person name="Deakin G."/>
            <person name="Doddapaneni H."/>
            <person name="Floudas D."/>
            <person name="Grimwood J."/>
            <person name="Hilden K."/>
            <person name="Kuees U."/>
            <person name="LaButti K.M."/>
            <person name="Lapidus A."/>
            <person name="Lindquist E.A."/>
            <person name="Lucas S.M."/>
            <person name="Murat C."/>
            <person name="Riley R.W."/>
            <person name="Salamov A.A."/>
            <person name="Schmutz J."/>
            <person name="Subramanian V."/>
            <person name="Woesten H.A.B."/>
            <person name="Xu J."/>
            <person name="Eastwood D.C."/>
            <person name="Foster G.D."/>
            <person name="Sonnenberg A.S."/>
            <person name="Cullen D."/>
            <person name="de Vries R.P."/>
            <person name="Lundell T."/>
            <person name="Hibbett D.S."/>
            <person name="Henrissat B."/>
            <person name="Burton K.S."/>
            <person name="Kerrigan R.W."/>
            <person name="Challen M.P."/>
            <person name="Grigoriev I.V."/>
            <person name="Martin F."/>
        </authorList>
    </citation>
    <scope>NUCLEOTIDE SEQUENCE [LARGE SCALE GENOMIC DNA]</scope>
    <source>
        <strain evidence="3">JB137-S8 / ATCC MYA-4627 / FGSC 10392</strain>
    </source>
</reference>
<dbReference type="KEGG" id="abp:AGABI1DRAFT104235"/>
<dbReference type="OMA" id="TCTHIAL"/>
<sequence>MAGSDLTAFTLAQGPEISFIAGMFLGIYFISLAFANRWLLFTDDGWNLKRNIQWFTFIITNAIAIPVSINQVMKVRISVADAQFVEQGHPPGEYVESHWMPILQCGVTIVAILLADIVLIYRLWMTFMKRWKFVWFPTILWFGCLSCMVLQLFLMIENVHNPDFGPYKWATVNMVVGPGIALIPLLGLSIVLNVYCSGLLIRRIWKSLQESGNSSSKTQLQLLIRVLLESGILYLSTSIVHFGIWFGYDNYPIHVMGSIHTAVIGIVNNLIIIRVGQTRLKREEHHTNNQKLTTIMFVEDETTSMSSTYQRSV</sequence>
<feature type="transmembrane region" description="Helical" evidence="1">
    <location>
        <begin position="20"/>
        <end position="40"/>
    </location>
</feature>
<gene>
    <name evidence="2" type="ORF">AGABI1DRAFT_104235</name>
</gene>
<evidence type="ECO:0000313" key="3">
    <source>
        <dbReference type="Proteomes" id="UP000008493"/>
    </source>
</evidence>
<feature type="transmembrane region" description="Helical" evidence="1">
    <location>
        <begin position="251"/>
        <end position="272"/>
    </location>
</feature>
<evidence type="ECO:0000313" key="2">
    <source>
        <dbReference type="EMBL" id="EKM84313.1"/>
    </source>
</evidence>
<evidence type="ECO:0000256" key="1">
    <source>
        <dbReference type="SAM" id="Phobius"/>
    </source>
</evidence>
<keyword evidence="1" id="KW-0472">Membrane</keyword>
<keyword evidence="3" id="KW-1185">Reference proteome</keyword>
<keyword evidence="1" id="KW-1133">Transmembrane helix</keyword>
<accession>K5XL68</accession>
<feature type="transmembrane region" description="Helical" evidence="1">
    <location>
        <begin position="222"/>
        <end position="245"/>
    </location>
</feature>
<dbReference type="AlphaFoldDB" id="K5XL68"/>
<dbReference type="OrthoDB" id="3357408at2759"/>
<keyword evidence="1" id="KW-0812">Transmembrane</keyword>
<dbReference type="GeneID" id="18821968"/>
<name>K5XL68_AGABU</name>
<dbReference type="Proteomes" id="UP000008493">
    <property type="component" value="Unassembled WGS sequence"/>
</dbReference>
<dbReference type="EMBL" id="JH971385">
    <property type="protein sequence ID" value="EKM84313.1"/>
    <property type="molecule type" value="Genomic_DNA"/>
</dbReference>
<protein>
    <submittedName>
        <fullName evidence="2">Uncharacterized protein</fullName>
    </submittedName>
</protein>
<dbReference type="HOGENOM" id="CLU_044614_1_1_1"/>
<feature type="transmembrane region" description="Helical" evidence="1">
    <location>
        <begin position="176"/>
        <end position="201"/>
    </location>
</feature>
<dbReference type="InParanoid" id="K5XL68"/>
<feature type="transmembrane region" description="Helical" evidence="1">
    <location>
        <begin position="99"/>
        <end position="121"/>
    </location>
</feature>
<proteinExistence type="predicted"/>
<dbReference type="RefSeq" id="XP_007325930.1">
    <property type="nucleotide sequence ID" value="XM_007325868.1"/>
</dbReference>
<organism evidence="2 3">
    <name type="scientific">Agaricus bisporus var. burnettii (strain JB137-S8 / ATCC MYA-4627 / FGSC 10392)</name>
    <name type="common">White button mushroom</name>
    <dbReference type="NCBI Taxonomy" id="597362"/>
    <lineage>
        <taxon>Eukaryota</taxon>
        <taxon>Fungi</taxon>
        <taxon>Dikarya</taxon>
        <taxon>Basidiomycota</taxon>
        <taxon>Agaricomycotina</taxon>
        <taxon>Agaricomycetes</taxon>
        <taxon>Agaricomycetidae</taxon>
        <taxon>Agaricales</taxon>
        <taxon>Agaricineae</taxon>
        <taxon>Agaricaceae</taxon>
        <taxon>Agaricus</taxon>
    </lineage>
</organism>
<feature type="transmembrane region" description="Helical" evidence="1">
    <location>
        <begin position="133"/>
        <end position="156"/>
    </location>
</feature>
<feature type="transmembrane region" description="Helical" evidence="1">
    <location>
        <begin position="52"/>
        <end position="69"/>
    </location>
</feature>